<evidence type="ECO:0000259" key="1">
    <source>
        <dbReference type="PROSITE" id="PS50921"/>
    </source>
</evidence>
<dbReference type="GO" id="GO:0003723">
    <property type="term" value="F:RNA binding"/>
    <property type="evidence" value="ECO:0007669"/>
    <property type="project" value="InterPro"/>
</dbReference>
<dbReference type="InterPro" id="IPR008327">
    <property type="entry name" value="Sig_transdc_resp-reg_antiterm"/>
</dbReference>
<reference evidence="2 3" key="1">
    <citation type="submission" date="2018-04" db="EMBL/GenBank/DDBJ databases">
        <title>Genome sequencing of Gemmobacter.</title>
        <authorList>
            <person name="Yi H."/>
            <person name="Baek M.-G."/>
        </authorList>
    </citation>
    <scope>NUCLEOTIDE SEQUENCE [LARGE SCALE GENOMIC DNA]</scope>
    <source>
        <strain evidence="2 3">HYN0069</strain>
    </source>
</reference>
<dbReference type="PROSITE" id="PS50921">
    <property type="entry name" value="ANTAR"/>
    <property type="match status" value="1"/>
</dbReference>
<dbReference type="InterPro" id="IPR049021">
    <property type="entry name" value="AmiR_N"/>
</dbReference>
<name>A0A2S0UJL9_9RHOB</name>
<gene>
    <name evidence="2" type="ORF">HYN69_05230</name>
</gene>
<protein>
    <submittedName>
        <fullName evidence="2">Transcriptional antiterminator</fullName>
    </submittedName>
</protein>
<dbReference type="AlphaFoldDB" id="A0A2S0UJL9"/>
<dbReference type="KEGG" id="geh:HYN69_05230"/>
<dbReference type="Gene3D" id="1.10.10.10">
    <property type="entry name" value="Winged helix-like DNA-binding domain superfamily/Winged helix DNA-binding domain"/>
    <property type="match status" value="1"/>
</dbReference>
<proteinExistence type="predicted"/>
<accession>A0A2S0UJL9</accession>
<dbReference type="OrthoDB" id="6159164at2"/>
<dbReference type="InterPro" id="IPR036388">
    <property type="entry name" value="WH-like_DNA-bd_sf"/>
</dbReference>
<dbReference type="Pfam" id="PF21332">
    <property type="entry name" value="AmiR_N"/>
    <property type="match status" value="1"/>
</dbReference>
<dbReference type="SUPFAM" id="SSF52172">
    <property type="entry name" value="CheY-like"/>
    <property type="match status" value="1"/>
</dbReference>
<sequence>MRRPIRIQNLGGARAVILHRPHPTVQALTRQLTAIGLSVEQVWPELGPSALGADFVFFDADMGHDEQFPWEAGASPMPMVALIGSEAPGRIEWALRAGAHAQLLKPVGDNGAYSALLIARDAFDAQRALSVEIADLRRRLDERLTVVRAVAALAARGKTEDEAYAQLRQMAMAWRVSFEDAAVRVVAGMAGGAGTGGEDDRRNRG</sequence>
<dbReference type="EMBL" id="CP028918">
    <property type="protein sequence ID" value="AWB47996.1"/>
    <property type="molecule type" value="Genomic_DNA"/>
</dbReference>
<organism evidence="2 3">
    <name type="scientific">Paragemmobacter aquarius</name>
    <dbReference type="NCBI Taxonomy" id="2169400"/>
    <lineage>
        <taxon>Bacteria</taxon>
        <taxon>Pseudomonadati</taxon>
        <taxon>Pseudomonadota</taxon>
        <taxon>Alphaproteobacteria</taxon>
        <taxon>Rhodobacterales</taxon>
        <taxon>Paracoccaceae</taxon>
        <taxon>Paragemmobacter</taxon>
    </lineage>
</organism>
<feature type="domain" description="ANTAR" evidence="1">
    <location>
        <begin position="126"/>
        <end position="186"/>
    </location>
</feature>
<dbReference type="Gene3D" id="3.40.50.2300">
    <property type="match status" value="1"/>
</dbReference>
<dbReference type="PIRSF" id="PIRSF036382">
    <property type="entry name" value="RR_antiterm"/>
    <property type="match status" value="1"/>
</dbReference>
<dbReference type="InterPro" id="IPR005561">
    <property type="entry name" value="ANTAR"/>
</dbReference>
<dbReference type="RefSeq" id="WP_108434820.1">
    <property type="nucleotide sequence ID" value="NZ_CP028918.1"/>
</dbReference>
<dbReference type="Proteomes" id="UP000244496">
    <property type="component" value="Chromosome"/>
</dbReference>
<keyword evidence="3" id="KW-1185">Reference proteome</keyword>
<dbReference type="InterPro" id="IPR011006">
    <property type="entry name" value="CheY-like_superfamily"/>
</dbReference>
<dbReference type="SMART" id="SM01012">
    <property type="entry name" value="ANTAR"/>
    <property type="match status" value="1"/>
</dbReference>
<evidence type="ECO:0000313" key="3">
    <source>
        <dbReference type="Proteomes" id="UP000244496"/>
    </source>
</evidence>
<dbReference type="Pfam" id="PF03861">
    <property type="entry name" value="ANTAR"/>
    <property type="match status" value="1"/>
</dbReference>
<evidence type="ECO:0000313" key="2">
    <source>
        <dbReference type="EMBL" id="AWB47996.1"/>
    </source>
</evidence>